<reference evidence="1 2" key="1">
    <citation type="submission" date="2014-07" db="EMBL/GenBank/DDBJ databases">
        <authorList>
            <person name="McCorrison J."/>
            <person name="Sanka R."/>
            <person name="Torralba M."/>
            <person name="Gillis M."/>
            <person name="Haft D.H."/>
            <person name="Methe B."/>
            <person name="Sutton G."/>
            <person name="Nelson K.E."/>
        </authorList>
    </citation>
    <scope>NUCLEOTIDE SEQUENCE [LARGE SCALE GENOMIC DNA]</scope>
    <source>
        <strain evidence="1 2">S9-PR14</strain>
    </source>
</reference>
<dbReference type="AlphaFoldDB" id="A0A098YPZ4"/>
<comment type="caution">
    <text evidence="1">The sequence shown here is derived from an EMBL/GenBank/DDBJ whole genome shotgun (WGS) entry which is preliminary data.</text>
</comment>
<evidence type="ECO:0000313" key="2">
    <source>
        <dbReference type="Proteomes" id="UP000029723"/>
    </source>
</evidence>
<dbReference type="Proteomes" id="UP000029723">
    <property type="component" value="Unassembled WGS sequence"/>
</dbReference>
<accession>A0A098YPZ4</accession>
<name>A0A098YPZ4_9BACT</name>
<protein>
    <submittedName>
        <fullName evidence="1">Uncharacterized protein</fullName>
    </submittedName>
</protein>
<proteinExistence type="predicted"/>
<sequence>MDAKVYDRNDILKKDAYFNRTVMALINGCLYHFPQIKPEMDDYKFIQTRISQQYINQYNATYGIA</sequence>
<organism evidence="1 2">
    <name type="scientific">Hoylesella timonensis S9-PR14</name>
    <dbReference type="NCBI Taxonomy" id="1401062"/>
    <lineage>
        <taxon>Bacteria</taxon>
        <taxon>Pseudomonadati</taxon>
        <taxon>Bacteroidota</taxon>
        <taxon>Bacteroidia</taxon>
        <taxon>Bacteroidales</taxon>
        <taxon>Prevotellaceae</taxon>
        <taxon>Hoylesella</taxon>
    </lineage>
</organism>
<dbReference type="EMBL" id="JRPQ01000159">
    <property type="protein sequence ID" value="KGI21342.1"/>
    <property type="molecule type" value="Genomic_DNA"/>
</dbReference>
<evidence type="ECO:0000313" key="1">
    <source>
        <dbReference type="EMBL" id="KGI21342.1"/>
    </source>
</evidence>
<gene>
    <name evidence="1" type="ORF">HMPREF9304_10675</name>
</gene>